<accession>A0A1B4XIQ3</accession>
<evidence type="ECO:0000256" key="1">
    <source>
        <dbReference type="SAM" id="SignalP"/>
    </source>
</evidence>
<dbReference type="RefSeq" id="WP_096361392.1">
    <property type="nucleotide sequence ID" value="NZ_AP014879.1"/>
</dbReference>
<organism evidence="2 3">
    <name type="scientific">Sulfuricaulis limicola</name>
    <dbReference type="NCBI Taxonomy" id="1620215"/>
    <lineage>
        <taxon>Bacteria</taxon>
        <taxon>Pseudomonadati</taxon>
        <taxon>Pseudomonadota</taxon>
        <taxon>Gammaproteobacteria</taxon>
        <taxon>Acidiferrobacterales</taxon>
        <taxon>Acidiferrobacteraceae</taxon>
        <taxon>Sulfuricaulis</taxon>
    </lineage>
</organism>
<dbReference type="InterPro" id="IPR035986">
    <property type="entry name" value="PKD_dom_sf"/>
</dbReference>
<evidence type="ECO:0000313" key="2">
    <source>
        <dbReference type="EMBL" id="BAV34682.1"/>
    </source>
</evidence>
<evidence type="ECO:0000313" key="3">
    <source>
        <dbReference type="Proteomes" id="UP000243180"/>
    </source>
</evidence>
<proteinExistence type="predicted"/>
<reference evidence="2 3" key="1">
    <citation type="submission" date="2015-05" db="EMBL/GenBank/DDBJ databases">
        <title>Complete genome sequence of a sulfur-oxidizing gammaproteobacterium strain HA5.</title>
        <authorList>
            <person name="Miura A."/>
            <person name="Kojima H."/>
            <person name="Fukui M."/>
        </authorList>
    </citation>
    <scope>NUCLEOTIDE SEQUENCE [LARGE SCALE GENOMIC DNA]</scope>
    <source>
        <strain evidence="2 3">HA5</strain>
    </source>
</reference>
<name>A0A1B4XIQ3_9GAMM</name>
<dbReference type="InterPro" id="IPR036280">
    <property type="entry name" value="Multihaem_cyt_sf"/>
</dbReference>
<feature type="chain" id="PRO_5008572467" evidence="1">
    <location>
        <begin position="28"/>
        <end position="937"/>
    </location>
</feature>
<dbReference type="AlphaFoldDB" id="A0A1B4XIQ3"/>
<feature type="signal peptide" evidence="1">
    <location>
        <begin position="1"/>
        <end position="27"/>
    </location>
</feature>
<dbReference type="EMBL" id="AP014879">
    <property type="protein sequence ID" value="BAV34682.1"/>
    <property type="molecule type" value="Genomic_DNA"/>
</dbReference>
<gene>
    <name evidence="2" type="ORF">SCL_2405</name>
</gene>
<sequence length="937" mass="98314">MNPATHRVPPALAVVLMLLLPLSSAWAAQPAPLTCGVSASVTTIPVGGIITYTGTAAGGVKPYRFDFTFSGGSPTSNTQSGNSSGTSAPVPVTYNAAGSYTTSFKVTDSTARRPKTCTATVNVTVNAVSTGTSINSTSQIFSDVFGPGILPGSVPPVTEQAAPRPANSLNPAPGTGTTGFQIVAINDLGMHCGDYDTRISSILPPFQVLLAQVIQKGAQPVILNSSVVDVLYSAASNPEDPILGQTNPDPFTGVVRNNSTVVDIYKTNFWKIIPKGAYDPFYPAFNPFNPAQNITPLAGPPFTVTPDESLPVPNVKDLFIGPDGVVNSGDEFLSAVQHNMPGITSPFTANLSQTANEHYEVKPFFVNFPFGYVAQNLNWFEAAGVPFAAWDDKGRENAYPLVRVQAKTKSGGAVLATVDTVLPISGEASCKNCHAAAADVPDSPTKGVATAGLTSAGLPVADRLADPEIVVVPENVSIEYATDINVLRLHDLRHGSRYVNTSGQSAACVINSTTPNGNANCLINKALVQDKPVVCQVCHYTPALDLAHLGPLAGAVGTIANGRNQIAHPSNSRVMHWHHGNLDTSGRSPGDTGYNANSLLFPNMPLPIQDANGIVTNQAARVAVLDAACYQCHPGKTTKCLRGVMRTGNILCNDCHGSMKQVGDDFSRNVSPSNPGAFILAKDFYTNPATPRVPWANEPGCGSCHSGDAVSNLANTTNVIKNTKDATGVSDNIRLRVAFRTNDTKATPIVPANKRFAEPLVPAAYNGFVNPGAGNPQLYRVSTGHGGVMCEGCHGATHAEWPMGNPRANDNRTAEQIQGHDGKIQECDACHTRDANGDLTMPLGLDGPHGLHPVNDHRWNLNHKNFTGGALANCKICHMNPVTGALTGSVLSKTSADRVVTCKNTQGIAPYNTDCADGTATIAKGTPVGCGFCHKQK</sequence>
<dbReference type="InParanoid" id="A0A1B4XIQ3"/>
<dbReference type="SUPFAM" id="SSF49299">
    <property type="entry name" value="PKD domain"/>
    <property type="match status" value="1"/>
</dbReference>
<protein>
    <submittedName>
        <fullName evidence="2">Cytochrome C</fullName>
    </submittedName>
</protein>
<dbReference type="Gene3D" id="2.60.40.10">
    <property type="entry name" value="Immunoglobulins"/>
    <property type="match status" value="1"/>
</dbReference>
<dbReference type="InterPro" id="IPR013783">
    <property type="entry name" value="Ig-like_fold"/>
</dbReference>
<dbReference type="Proteomes" id="UP000243180">
    <property type="component" value="Chromosome"/>
</dbReference>
<dbReference type="OrthoDB" id="9814800at2"/>
<dbReference type="KEGG" id="slim:SCL_2405"/>
<keyword evidence="3" id="KW-1185">Reference proteome</keyword>
<dbReference type="SUPFAM" id="SSF48695">
    <property type="entry name" value="Multiheme cytochromes"/>
    <property type="match status" value="1"/>
</dbReference>
<keyword evidence="1" id="KW-0732">Signal</keyword>